<gene>
    <name evidence="2" type="ORF">GUJ93_ZPchr0006g45870</name>
</gene>
<keyword evidence="3" id="KW-1185">Reference proteome</keyword>
<comment type="caution">
    <text evidence="2">The sequence shown here is derived from an EMBL/GenBank/DDBJ whole genome shotgun (WGS) entry which is preliminary data.</text>
</comment>
<protein>
    <submittedName>
        <fullName evidence="2">Uncharacterized protein</fullName>
    </submittedName>
</protein>
<reference evidence="2" key="1">
    <citation type="journal article" date="2021" name="bioRxiv">
        <title>Whole Genome Assembly and Annotation of Northern Wild Rice, Zizania palustris L., Supports a Whole Genome Duplication in the Zizania Genus.</title>
        <authorList>
            <person name="Haas M."/>
            <person name="Kono T."/>
            <person name="Macchietto M."/>
            <person name="Millas R."/>
            <person name="McGilp L."/>
            <person name="Shao M."/>
            <person name="Duquette J."/>
            <person name="Hirsch C.N."/>
            <person name="Kimball J."/>
        </authorList>
    </citation>
    <scope>NUCLEOTIDE SEQUENCE</scope>
    <source>
        <tissue evidence="2">Fresh leaf tissue</tissue>
    </source>
</reference>
<dbReference type="AlphaFoldDB" id="A0A8J5TCT4"/>
<accession>A0A8J5TCT4</accession>
<evidence type="ECO:0000256" key="1">
    <source>
        <dbReference type="SAM" id="MobiDB-lite"/>
    </source>
</evidence>
<dbReference type="EMBL" id="JAAALK010000283">
    <property type="protein sequence ID" value="KAG8072111.1"/>
    <property type="molecule type" value="Genomic_DNA"/>
</dbReference>
<evidence type="ECO:0000313" key="3">
    <source>
        <dbReference type="Proteomes" id="UP000729402"/>
    </source>
</evidence>
<feature type="compositionally biased region" description="Pro residues" evidence="1">
    <location>
        <begin position="125"/>
        <end position="134"/>
    </location>
</feature>
<name>A0A8J5TCT4_ZIZPA</name>
<feature type="region of interest" description="Disordered" evidence="1">
    <location>
        <begin position="111"/>
        <end position="134"/>
    </location>
</feature>
<organism evidence="2 3">
    <name type="scientific">Zizania palustris</name>
    <name type="common">Northern wild rice</name>
    <dbReference type="NCBI Taxonomy" id="103762"/>
    <lineage>
        <taxon>Eukaryota</taxon>
        <taxon>Viridiplantae</taxon>
        <taxon>Streptophyta</taxon>
        <taxon>Embryophyta</taxon>
        <taxon>Tracheophyta</taxon>
        <taxon>Spermatophyta</taxon>
        <taxon>Magnoliopsida</taxon>
        <taxon>Liliopsida</taxon>
        <taxon>Poales</taxon>
        <taxon>Poaceae</taxon>
        <taxon>BOP clade</taxon>
        <taxon>Oryzoideae</taxon>
        <taxon>Oryzeae</taxon>
        <taxon>Zizaniinae</taxon>
        <taxon>Zizania</taxon>
    </lineage>
</organism>
<proteinExistence type="predicted"/>
<dbReference type="Proteomes" id="UP000729402">
    <property type="component" value="Unassembled WGS sequence"/>
</dbReference>
<reference evidence="2" key="2">
    <citation type="submission" date="2021-02" db="EMBL/GenBank/DDBJ databases">
        <authorList>
            <person name="Kimball J.A."/>
            <person name="Haas M.W."/>
            <person name="Macchietto M."/>
            <person name="Kono T."/>
            <person name="Duquette J."/>
            <person name="Shao M."/>
        </authorList>
    </citation>
    <scope>NUCLEOTIDE SEQUENCE</scope>
    <source>
        <tissue evidence="2">Fresh leaf tissue</tissue>
    </source>
</reference>
<evidence type="ECO:0000313" key="2">
    <source>
        <dbReference type="EMBL" id="KAG8072111.1"/>
    </source>
</evidence>
<sequence length="134" mass="14215">MNSFATFALLSPGDAKLKPPPQSTGPSLVKALSQEGDWARKTYKRLLLRPNGLTTYSGGTMFAVRYGGRPAGRPAIAVDRDEARGFRTPAAGEPDLQGRLGGAERRCAITQKSVRFSGRPAQIAGPPPCGHGPR</sequence>